<evidence type="ECO:0000313" key="2">
    <source>
        <dbReference type="EMBL" id="OMI26204.1"/>
    </source>
</evidence>
<reference evidence="2 3" key="1">
    <citation type="submission" date="2016-12" db="EMBL/GenBank/DDBJ databases">
        <title>Bacillus phylogenomics.</title>
        <authorList>
            <person name="Dunlap C."/>
        </authorList>
    </citation>
    <scope>NUCLEOTIDE SEQUENCE [LARGE SCALE GENOMIC DNA]</scope>
    <source>
        <strain evidence="2 3">NRRL B-41327</strain>
    </source>
</reference>
<dbReference type="CDD" id="cd02440">
    <property type="entry name" value="AdoMet_MTases"/>
    <property type="match status" value="1"/>
</dbReference>
<evidence type="ECO:0000259" key="1">
    <source>
        <dbReference type="Pfam" id="PF13649"/>
    </source>
</evidence>
<dbReference type="SUPFAM" id="SSF53335">
    <property type="entry name" value="S-adenosyl-L-methionine-dependent methyltransferases"/>
    <property type="match status" value="1"/>
</dbReference>
<name>A0ABX3I276_9BACI</name>
<dbReference type="EMBL" id="MRBL01000017">
    <property type="protein sequence ID" value="OMI26204.1"/>
    <property type="molecule type" value="Genomic_DNA"/>
</dbReference>
<keyword evidence="3" id="KW-1185">Reference proteome</keyword>
<accession>A0ABX3I276</accession>
<gene>
    <name evidence="2" type="ORF">BTA31_15420</name>
</gene>
<evidence type="ECO:0000313" key="3">
    <source>
        <dbReference type="Proteomes" id="UP000187046"/>
    </source>
</evidence>
<sequence>MDSIPELGDIHKEVFLNPAIFSLIDMVKNQRVLDAGCGEGYFSRLLAKAGASVTAVDYSPRMIDIAKERTDDLPIEYRHGNCEEYVRRQKL</sequence>
<proteinExistence type="predicted"/>
<dbReference type="Proteomes" id="UP000187046">
    <property type="component" value="Unassembled WGS sequence"/>
</dbReference>
<protein>
    <recommendedName>
        <fullName evidence="1">Methyltransferase domain-containing protein</fullName>
    </recommendedName>
</protein>
<comment type="caution">
    <text evidence="2">The sequence shown here is derived from an EMBL/GenBank/DDBJ whole genome shotgun (WGS) entry which is preliminary data.</text>
</comment>
<dbReference type="PANTHER" id="PTHR43464">
    <property type="entry name" value="METHYLTRANSFERASE"/>
    <property type="match status" value="1"/>
</dbReference>
<dbReference type="InterPro" id="IPR041698">
    <property type="entry name" value="Methyltransf_25"/>
</dbReference>
<dbReference type="InterPro" id="IPR029063">
    <property type="entry name" value="SAM-dependent_MTases_sf"/>
</dbReference>
<feature type="domain" description="Methyltransferase" evidence="1">
    <location>
        <begin position="32"/>
        <end position="85"/>
    </location>
</feature>
<organism evidence="2 3">
    <name type="scientific">Bacillus haynesii</name>
    <dbReference type="NCBI Taxonomy" id="1925021"/>
    <lineage>
        <taxon>Bacteria</taxon>
        <taxon>Bacillati</taxon>
        <taxon>Bacillota</taxon>
        <taxon>Bacilli</taxon>
        <taxon>Bacillales</taxon>
        <taxon>Bacillaceae</taxon>
        <taxon>Bacillus</taxon>
    </lineage>
</organism>
<dbReference type="Pfam" id="PF13649">
    <property type="entry name" value="Methyltransf_25"/>
    <property type="match status" value="1"/>
</dbReference>
<dbReference type="PANTHER" id="PTHR43464:SF23">
    <property type="entry name" value="JUVENILE HORMONE ACID O-METHYLTRANSFERASE"/>
    <property type="match status" value="1"/>
</dbReference>
<dbReference type="Gene3D" id="3.40.50.150">
    <property type="entry name" value="Vaccinia Virus protein VP39"/>
    <property type="match status" value="1"/>
</dbReference>